<name>A0A4R1Q1D7_9FIRM</name>
<dbReference type="Pfam" id="PF01106">
    <property type="entry name" value="NifU"/>
    <property type="match status" value="1"/>
</dbReference>
<keyword evidence="4" id="KW-1185">Reference proteome</keyword>
<dbReference type="AlphaFoldDB" id="A0A4R1Q1D7"/>
<evidence type="ECO:0000256" key="1">
    <source>
        <dbReference type="ARBA" id="ARBA00049958"/>
    </source>
</evidence>
<dbReference type="SUPFAM" id="SSF117916">
    <property type="entry name" value="Fe-S cluster assembly (FSCA) domain-like"/>
    <property type="match status" value="1"/>
</dbReference>
<feature type="domain" description="NIF system FeS cluster assembly NifU C-terminal" evidence="2">
    <location>
        <begin position="2"/>
        <end position="66"/>
    </location>
</feature>
<evidence type="ECO:0000259" key="2">
    <source>
        <dbReference type="Pfam" id="PF01106"/>
    </source>
</evidence>
<dbReference type="GO" id="GO:0005506">
    <property type="term" value="F:iron ion binding"/>
    <property type="evidence" value="ECO:0007669"/>
    <property type="project" value="InterPro"/>
</dbReference>
<gene>
    <name evidence="3" type="ORF">EV210_102294</name>
</gene>
<reference evidence="3 4" key="1">
    <citation type="submission" date="2019-03" db="EMBL/GenBank/DDBJ databases">
        <title>Genomic Encyclopedia of Type Strains, Phase IV (KMG-IV): sequencing the most valuable type-strain genomes for metagenomic binning, comparative biology and taxonomic classification.</title>
        <authorList>
            <person name="Goeker M."/>
        </authorList>
    </citation>
    <scope>NUCLEOTIDE SEQUENCE [LARGE SCALE GENOMIC DNA]</scope>
    <source>
        <strain evidence="3 4">DSM 15969</strain>
    </source>
</reference>
<evidence type="ECO:0000313" key="3">
    <source>
        <dbReference type="EMBL" id="TCL39378.1"/>
    </source>
</evidence>
<comment type="caution">
    <text evidence="3">The sequence shown here is derived from an EMBL/GenBank/DDBJ whole genome shotgun (WGS) entry which is preliminary data.</text>
</comment>
<dbReference type="RefSeq" id="WP_243650425.1">
    <property type="nucleotide sequence ID" value="NZ_SLUI01000002.1"/>
</dbReference>
<comment type="function">
    <text evidence="1">May be involved in the formation or repair of [Fe-S] clusters present in iron-sulfur proteins.</text>
</comment>
<dbReference type="EMBL" id="SLUI01000002">
    <property type="protein sequence ID" value="TCL39378.1"/>
    <property type="molecule type" value="Genomic_DNA"/>
</dbReference>
<dbReference type="PANTHER" id="PTHR11178">
    <property type="entry name" value="IRON-SULFUR CLUSTER SCAFFOLD PROTEIN NFU-RELATED"/>
    <property type="match status" value="1"/>
</dbReference>
<proteinExistence type="predicted"/>
<accession>A0A4R1Q1D7</accession>
<dbReference type="InterPro" id="IPR001075">
    <property type="entry name" value="NIF_FeS_clus_asmbl_NifU_C"/>
</dbReference>
<dbReference type="Proteomes" id="UP000295063">
    <property type="component" value="Unassembled WGS sequence"/>
</dbReference>
<dbReference type="Gene3D" id="3.30.300.130">
    <property type="entry name" value="Fe-S cluster assembly (FSCA)"/>
    <property type="match status" value="1"/>
</dbReference>
<dbReference type="GO" id="GO:0051536">
    <property type="term" value="F:iron-sulfur cluster binding"/>
    <property type="evidence" value="ECO:0007669"/>
    <property type="project" value="InterPro"/>
</dbReference>
<sequence>MKIITERIRPALQAHQGDIELVEVSSAGLVTVRLAGACATCPGAQQTLAGVVETELRQACPEITGVNAVYQASDELISQALRLLRKDKNGH</sequence>
<evidence type="ECO:0000313" key="4">
    <source>
        <dbReference type="Proteomes" id="UP000295063"/>
    </source>
</evidence>
<dbReference type="InterPro" id="IPR034904">
    <property type="entry name" value="FSCA_dom_sf"/>
</dbReference>
<protein>
    <submittedName>
        <fullName evidence="3">Fe-S cluster biogenesis protein NfuA</fullName>
    </submittedName>
</protein>
<organism evidence="3 4">
    <name type="scientific">Anaerospora hongkongensis</name>
    <dbReference type="NCBI Taxonomy" id="244830"/>
    <lineage>
        <taxon>Bacteria</taxon>
        <taxon>Bacillati</taxon>
        <taxon>Bacillota</taxon>
        <taxon>Negativicutes</taxon>
        <taxon>Selenomonadales</taxon>
        <taxon>Sporomusaceae</taxon>
        <taxon>Anaerospora</taxon>
    </lineage>
</organism>
<dbReference type="GO" id="GO:0016226">
    <property type="term" value="P:iron-sulfur cluster assembly"/>
    <property type="evidence" value="ECO:0007669"/>
    <property type="project" value="InterPro"/>
</dbReference>